<dbReference type="PANTHER" id="PTHR43793:SF1">
    <property type="entry name" value="FAD SYNTHASE"/>
    <property type="match status" value="1"/>
</dbReference>
<feature type="non-terminal residue" evidence="4">
    <location>
        <position position="322"/>
    </location>
</feature>
<dbReference type="NCBIfam" id="TIGR00125">
    <property type="entry name" value="cyt_tran_rel"/>
    <property type="match status" value="1"/>
</dbReference>
<dbReference type="AlphaFoldDB" id="A0A381X2K4"/>
<dbReference type="InterPro" id="IPR014729">
    <property type="entry name" value="Rossmann-like_a/b/a_fold"/>
</dbReference>
<dbReference type="Gene3D" id="3.40.50.620">
    <property type="entry name" value="HUPs"/>
    <property type="match status" value="1"/>
</dbReference>
<proteinExistence type="predicted"/>
<sequence length="322" mass="36279">MKKVFVSGCYDIIHAGHLAFFKEAKALGDHLTVCFASDEILWIEKKRRPSVPIDHKKFLIQALEMVDDVVIGTNLERGLDFKEHFLRIKPNILAVTEDDKYKEMKHELCSQAGAQYRVLPKTPPKTDPISSSEIVRWIRAPREVPLRVDFAGGWLDVPRYSRVGGYIVNCAITPLVSLNLWEYEKRSGLGGSAAWAILNGENGVNSEINLGVGWQDPAIIQETGLCVWHSGLNPELYFKRDGKMLKGLMAIHFSNNEHDTPAIVDNNRNYDLIYSASQAACKAVLNEDISELAEAIRMSYAVQMEEGMNPLMEIKNCLARKY</sequence>
<evidence type="ECO:0000259" key="3">
    <source>
        <dbReference type="Pfam" id="PF01467"/>
    </source>
</evidence>
<dbReference type="PANTHER" id="PTHR43793">
    <property type="entry name" value="FAD SYNTHASE"/>
    <property type="match status" value="1"/>
</dbReference>
<dbReference type="InterPro" id="IPR004821">
    <property type="entry name" value="Cyt_trans-like"/>
</dbReference>
<evidence type="ECO:0000256" key="2">
    <source>
        <dbReference type="ARBA" id="ARBA00022695"/>
    </source>
</evidence>
<reference evidence="4" key="1">
    <citation type="submission" date="2018-05" db="EMBL/GenBank/DDBJ databases">
        <authorList>
            <person name="Lanie J.A."/>
            <person name="Ng W.-L."/>
            <person name="Kazmierczak K.M."/>
            <person name="Andrzejewski T.M."/>
            <person name="Davidsen T.M."/>
            <person name="Wayne K.J."/>
            <person name="Tettelin H."/>
            <person name="Glass J.I."/>
            <person name="Rusch D."/>
            <person name="Podicherti R."/>
            <person name="Tsui H.-C.T."/>
            <person name="Winkler M.E."/>
        </authorList>
    </citation>
    <scope>NUCLEOTIDE SEQUENCE</scope>
</reference>
<dbReference type="SUPFAM" id="SSF52374">
    <property type="entry name" value="Nucleotidylyl transferase"/>
    <property type="match status" value="1"/>
</dbReference>
<accession>A0A381X2K4</accession>
<dbReference type="InterPro" id="IPR050385">
    <property type="entry name" value="Archaeal_FAD_synthase"/>
</dbReference>
<evidence type="ECO:0000313" key="4">
    <source>
        <dbReference type="EMBL" id="SVA58443.1"/>
    </source>
</evidence>
<dbReference type="Pfam" id="PF01467">
    <property type="entry name" value="CTP_transf_like"/>
    <property type="match status" value="1"/>
</dbReference>
<protein>
    <recommendedName>
        <fullName evidence="3">Cytidyltransferase-like domain-containing protein</fullName>
    </recommendedName>
</protein>
<name>A0A381X2K4_9ZZZZ</name>
<dbReference type="EMBL" id="UINC01013544">
    <property type="protein sequence ID" value="SVA58443.1"/>
    <property type="molecule type" value="Genomic_DNA"/>
</dbReference>
<keyword evidence="1" id="KW-0808">Transferase</keyword>
<keyword evidence="2" id="KW-0548">Nucleotidyltransferase</keyword>
<gene>
    <name evidence="4" type="ORF">METZ01_LOCUS111297</name>
</gene>
<evidence type="ECO:0000256" key="1">
    <source>
        <dbReference type="ARBA" id="ARBA00022679"/>
    </source>
</evidence>
<feature type="domain" description="Cytidyltransferase-like" evidence="3">
    <location>
        <begin position="6"/>
        <end position="136"/>
    </location>
</feature>
<organism evidence="4">
    <name type="scientific">marine metagenome</name>
    <dbReference type="NCBI Taxonomy" id="408172"/>
    <lineage>
        <taxon>unclassified sequences</taxon>
        <taxon>metagenomes</taxon>
        <taxon>ecological metagenomes</taxon>
    </lineage>
</organism>
<dbReference type="GO" id="GO:0016779">
    <property type="term" value="F:nucleotidyltransferase activity"/>
    <property type="evidence" value="ECO:0007669"/>
    <property type="project" value="UniProtKB-KW"/>
</dbReference>
<dbReference type="Gene3D" id="3.30.230.120">
    <property type="match status" value="1"/>
</dbReference>